<dbReference type="EMBL" id="CP047897">
    <property type="protein sequence ID" value="QHL89050.1"/>
    <property type="molecule type" value="Genomic_DNA"/>
</dbReference>
<dbReference type="KEGG" id="nib:GU926_17100"/>
<dbReference type="SUPFAM" id="SSF53448">
    <property type="entry name" value="Nucleotide-diphospho-sugar transferases"/>
    <property type="match status" value="1"/>
</dbReference>
<feature type="domain" description="Glycosyltransferase 2-like" evidence="1">
    <location>
        <begin position="3"/>
        <end position="146"/>
    </location>
</feature>
<dbReference type="InterPro" id="IPR029044">
    <property type="entry name" value="Nucleotide-diphossugar_trans"/>
</dbReference>
<dbReference type="RefSeq" id="WP_160694029.1">
    <property type="nucleotide sequence ID" value="NZ_CP047897.1"/>
</dbReference>
<dbReference type="Pfam" id="PF00535">
    <property type="entry name" value="Glycos_transf_2"/>
    <property type="match status" value="1"/>
</dbReference>
<organism evidence="2 3">
    <name type="scientific">Nibribacter ruber</name>
    <dbReference type="NCBI Taxonomy" id="2698458"/>
    <lineage>
        <taxon>Bacteria</taxon>
        <taxon>Pseudomonadati</taxon>
        <taxon>Bacteroidota</taxon>
        <taxon>Cytophagia</taxon>
        <taxon>Cytophagales</taxon>
        <taxon>Hymenobacteraceae</taxon>
        <taxon>Nibribacter</taxon>
    </lineage>
</organism>
<dbReference type="PANTHER" id="PTHR43685">
    <property type="entry name" value="GLYCOSYLTRANSFERASE"/>
    <property type="match status" value="1"/>
</dbReference>
<dbReference type="InterPro" id="IPR001173">
    <property type="entry name" value="Glyco_trans_2-like"/>
</dbReference>
<dbReference type="Gene3D" id="3.90.550.10">
    <property type="entry name" value="Spore Coat Polysaccharide Biosynthesis Protein SpsA, Chain A"/>
    <property type="match status" value="1"/>
</dbReference>
<keyword evidence="2" id="KW-0808">Transferase</keyword>
<keyword evidence="3" id="KW-1185">Reference proteome</keyword>
<evidence type="ECO:0000259" key="1">
    <source>
        <dbReference type="Pfam" id="PF00535"/>
    </source>
</evidence>
<dbReference type="Proteomes" id="UP000464214">
    <property type="component" value="Chromosome"/>
</dbReference>
<sequence length="300" mass="33825">MISIIIPTYNRDEMLGLTLVSVVNAIEGIKAEVLVINDSPGRIPHVPAEIASKVQVLQNPKRGVGAARNFGVESSKGDYIIFLDDDFLVTQECLLGLRQLLIEHPDKIFNAAWIYPPDLLDEIRNQKFGRYLISEGFTSLQDRMKGLSWNNETIFERSKGVSSGILAISRENFIKTGGYAAEMVFGNDGDFSLRIKSAGLKPYIAPTITAFHNERDKMKLELWLNRRKFGIRQLVKHNMVEQPQFPLYKKAVLSFLSKNKGILNALEKAVPNMSAFDWAYKSVVNALFAVYLFEAYTSEN</sequence>
<protein>
    <submittedName>
        <fullName evidence="2">Glycosyltransferase</fullName>
    </submittedName>
</protein>
<dbReference type="GO" id="GO:0016740">
    <property type="term" value="F:transferase activity"/>
    <property type="evidence" value="ECO:0007669"/>
    <property type="project" value="UniProtKB-KW"/>
</dbReference>
<evidence type="ECO:0000313" key="3">
    <source>
        <dbReference type="Proteomes" id="UP000464214"/>
    </source>
</evidence>
<dbReference type="CDD" id="cd00761">
    <property type="entry name" value="Glyco_tranf_GTA_type"/>
    <property type="match status" value="1"/>
</dbReference>
<dbReference type="InterPro" id="IPR050834">
    <property type="entry name" value="Glycosyltransf_2"/>
</dbReference>
<reference evidence="2 3" key="1">
    <citation type="submission" date="2020-01" db="EMBL/GenBank/DDBJ databases">
        <authorList>
            <person name="Kim M."/>
        </authorList>
    </citation>
    <scope>NUCLEOTIDE SEQUENCE [LARGE SCALE GENOMIC DNA]</scope>
    <source>
        <strain evidence="2 3">BT10</strain>
    </source>
</reference>
<proteinExistence type="predicted"/>
<accession>A0A6P1P3R0</accession>
<dbReference type="AlphaFoldDB" id="A0A6P1P3R0"/>
<name>A0A6P1P3R0_9BACT</name>
<evidence type="ECO:0000313" key="2">
    <source>
        <dbReference type="EMBL" id="QHL89050.1"/>
    </source>
</evidence>
<gene>
    <name evidence="2" type="ORF">GU926_17100</name>
</gene>
<dbReference type="PANTHER" id="PTHR43685:SF2">
    <property type="entry name" value="GLYCOSYLTRANSFERASE 2-LIKE DOMAIN-CONTAINING PROTEIN"/>
    <property type="match status" value="1"/>
</dbReference>